<dbReference type="Pfam" id="PF13888">
    <property type="entry name" value="MRF_C2"/>
    <property type="match status" value="1"/>
</dbReference>
<reference evidence="3" key="1">
    <citation type="submission" date="2016-11" db="UniProtKB">
        <authorList>
            <consortium name="WormBaseParasite"/>
        </authorList>
    </citation>
    <scope>IDENTIFICATION</scope>
</reference>
<proteinExistence type="predicted"/>
<organism evidence="2 3">
    <name type="scientific">Heterorhabditis bacteriophora</name>
    <name type="common">Entomopathogenic nematode worm</name>
    <dbReference type="NCBI Taxonomy" id="37862"/>
    <lineage>
        <taxon>Eukaryota</taxon>
        <taxon>Metazoa</taxon>
        <taxon>Ecdysozoa</taxon>
        <taxon>Nematoda</taxon>
        <taxon>Chromadorea</taxon>
        <taxon>Rhabditida</taxon>
        <taxon>Rhabditina</taxon>
        <taxon>Rhabditomorpha</taxon>
        <taxon>Strongyloidea</taxon>
        <taxon>Heterorhabditidae</taxon>
        <taxon>Heterorhabditis</taxon>
    </lineage>
</organism>
<evidence type="ECO:0000259" key="1">
    <source>
        <dbReference type="Pfam" id="PF13888"/>
    </source>
</evidence>
<accession>A0A1I7WGP8</accession>
<evidence type="ECO:0000313" key="2">
    <source>
        <dbReference type="Proteomes" id="UP000095283"/>
    </source>
</evidence>
<name>A0A1I7WGP8_HETBA</name>
<dbReference type="InterPro" id="IPR025719">
    <property type="entry name" value="MYRF_C2"/>
</dbReference>
<feature type="domain" description="Myelin gene regulatory factor C-terminal" evidence="1">
    <location>
        <begin position="32"/>
        <end position="80"/>
    </location>
</feature>
<protein>
    <submittedName>
        <fullName evidence="3">MRF_C2 domain-containing protein</fullName>
    </submittedName>
</protein>
<dbReference type="AlphaFoldDB" id="A0A1I7WGP8"/>
<sequence>MDSIVMLREPSKVVRGVSIETFNIFIYLIMADDSFELSVGSYMQSAYRFRVGFTTESCFSNEDHMHGGLEEYNLIFYRTCAPPSSSTEVPTI</sequence>
<evidence type="ECO:0000313" key="3">
    <source>
        <dbReference type="WBParaSite" id="Hba_04108"/>
    </source>
</evidence>
<dbReference type="WBParaSite" id="Hba_04108">
    <property type="protein sequence ID" value="Hba_04108"/>
    <property type="gene ID" value="Hba_04108"/>
</dbReference>
<dbReference type="Proteomes" id="UP000095283">
    <property type="component" value="Unplaced"/>
</dbReference>
<keyword evidence="2" id="KW-1185">Reference proteome</keyword>